<name>A0A7V3E8F2_9BACT</name>
<comment type="similarity">
    <text evidence="3">Belongs to the peptidase S51 family.</text>
</comment>
<sequence>MKIKFTLLIFFFLYSVHCIAQSKGYLVIVGGVQTKEIVAEFVKLAGGENARIIVIPNAGSNPVYWSEVQVKEFSELGAKSDYLLFTRETADTDSNLKKMDWANAVFFLGGDQSDLTRDMLGTKLLQKVYDIYNNGGVVGGSSAGAAVMSEVMITGNELLNKDSTSAFISIQKGNIETAKGFGFIKSAIIDQHFLKRKRHNRLITLMCEHPNLLGIAIDESTGIVVNPDETFEVIGNNQVLVYDPTEAKNIRTDKNGNLGITEMKMHLLINGDKFDLKSKKVIE</sequence>
<feature type="active site" description="Charge relay system" evidence="9">
    <location>
        <position position="219"/>
    </location>
</feature>
<dbReference type="PANTHER" id="PTHR36175:SF1">
    <property type="entry name" value="CYANOPHYCINASE"/>
    <property type="match status" value="1"/>
</dbReference>
<dbReference type="EMBL" id="DSUJ01000011">
    <property type="protein sequence ID" value="HFI92373.1"/>
    <property type="molecule type" value="Genomic_DNA"/>
</dbReference>
<evidence type="ECO:0000256" key="9">
    <source>
        <dbReference type="PIRSR" id="PIRSR032067-1"/>
    </source>
</evidence>
<evidence type="ECO:0000313" key="10">
    <source>
        <dbReference type="EMBL" id="HFI92373.1"/>
    </source>
</evidence>
<evidence type="ECO:0000256" key="8">
    <source>
        <dbReference type="ARBA" id="ARBA00022825"/>
    </source>
</evidence>
<evidence type="ECO:0000256" key="5">
    <source>
        <dbReference type="ARBA" id="ARBA00015719"/>
    </source>
</evidence>
<keyword evidence="10" id="KW-0121">Carboxypeptidase</keyword>
<evidence type="ECO:0000256" key="7">
    <source>
        <dbReference type="ARBA" id="ARBA00022801"/>
    </source>
</evidence>
<evidence type="ECO:0000256" key="4">
    <source>
        <dbReference type="ARBA" id="ARBA00013115"/>
    </source>
</evidence>
<dbReference type="EC" id="3.4.15.6" evidence="4"/>
<dbReference type="PANTHER" id="PTHR36175">
    <property type="entry name" value="CYANOPHYCINASE"/>
    <property type="match status" value="1"/>
</dbReference>
<dbReference type="InterPro" id="IPR005320">
    <property type="entry name" value="Peptidase_S51"/>
</dbReference>
<evidence type="ECO:0000256" key="3">
    <source>
        <dbReference type="ARBA" id="ARBA00006534"/>
    </source>
</evidence>
<feature type="active site" description="Charge relay system" evidence="9">
    <location>
        <position position="142"/>
    </location>
</feature>
<protein>
    <recommendedName>
        <fullName evidence="5">Cyanophycinase</fullName>
        <ecNumber evidence="4">3.4.15.6</ecNumber>
    </recommendedName>
</protein>
<evidence type="ECO:0000256" key="1">
    <source>
        <dbReference type="ARBA" id="ARBA00001092"/>
    </source>
</evidence>
<comment type="caution">
    <text evidence="10">The sequence shown here is derived from an EMBL/GenBank/DDBJ whole genome shotgun (WGS) entry which is preliminary data.</text>
</comment>
<accession>A0A7V3E8F2</accession>
<keyword evidence="7 10" id="KW-0378">Hydrolase</keyword>
<dbReference type="SUPFAM" id="SSF52317">
    <property type="entry name" value="Class I glutamine amidotransferase-like"/>
    <property type="match status" value="1"/>
</dbReference>
<dbReference type="PIRSF" id="PIRSF032067">
    <property type="entry name" value="Cyanophycinase"/>
    <property type="match status" value="1"/>
</dbReference>
<dbReference type="GO" id="GO:0004180">
    <property type="term" value="F:carboxypeptidase activity"/>
    <property type="evidence" value="ECO:0007669"/>
    <property type="project" value="UniProtKB-KW"/>
</dbReference>
<gene>
    <name evidence="10" type="ORF">ENS31_12725</name>
</gene>
<dbReference type="AlphaFoldDB" id="A0A7V3E8F2"/>
<organism evidence="10">
    <name type="scientific">Ignavibacterium album</name>
    <dbReference type="NCBI Taxonomy" id="591197"/>
    <lineage>
        <taxon>Bacteria</taxon>
        <taxon>Pseudomonadati</taxon>
        <taxon>Ignavibacteriota</taxon>
        <taxon>Ignavibacteria</taxon>
        <taxon>Ignavibacteriales</taxon>
        <taxon>Ignavibacteriaceae</taxon>
        <taxon>Ignavibacterium</taxon>
    </lineage>
</organism>
<dbReference type="GO" id="GO:0008241">
    <property type="term" value="F:peptidyl-dipeptidase activity"/>
    <property type="evidence" value="ECO:0007669"/>
    <property type="project" value="UniProtKB-EC"/>
</dbReference>
<dbReference type="RefSeq" id="WP_304145529.1">
    <property type="nucleotide sequence ID" value="NZ_JAOAIE010000056.1"/>
</dbReference>
<dbReference type="GO" id="GO:0006508">
    <property type="term" value="P:proteolysis"/>
    <property type="evidence" value="ECO:0007669"/>
    <property type="project" value="UniProtKB-KW"/>
</dbReference>
<comment type="function">
    <text evidence="2">Exopeptidase that catalyzes the hydrolytic cleavage of multi-L-arginyl-poly-L-aspartic acid (cyanophycin; a water-insoluble reserve polymer) into aspartate-arginine dipeptides.</text>
</comment>
<keyword evidence="6" id="KW-0645">Protease</keyword>
<dbReference type="CDD" id="cd03145">
    <property type="entry name" value="GAT1_cyanophycinase"/>
    <property type="match status" value="1"/>
</dbReference>
<keyword evidence="8" id="KW-0720">Serine protease</keyword>
<dbReference type="NCBIfam" id="TIGR02069">
    <property type="entry name" value="cyanophycinase"/>
    <property type="match status" value="1"/>
</dbReference>
<feature type="active site" description="Charge relay system" evidence="9">
    <location>
        <position position="192"/>
    </location>
</feature>
<evidence type="ECO:0000256" key="2">
    <source>
        <dbReference type="ARBA" id="ARBA00002039"/>
    </source>
</evidence>
<reference evidence="10" key="1">
    <citation type="journal article" date="2020" name="mSystems">
        <title>Genome- and Community-Level Interaction Insights into Carbon Utilization and Element Cycling Functions of Hydrothermarchaeota in Hydrothermal Sediment.</title>
        <authorList>
            <person name="Zhou Z."/>
            <person name="Liu Y."/>
            <person name="Xu W."/>
            <person name="Pan J."/>
            <person name="Luo Z.H."/>
            <person name="Li M."/>
        </authorList>
    </citation>
    <scope>NUCLEOTIDE SEQUENCE [LARGE SCALE GENOMIC DNA]</scope>
    <source>
        <strain evidence="10">SpSt-479</strain>
    </source>
</reference>
<dbReference type="Gene3D" id="3.40.50.880">
    <property type="match status" value="1"/>
</dbReference>
<comment type="catalytic activity">
    <reaction evidence="1">
        <text>[L-4-(L-arginin-2-N-yl)aspartate](n) + H2O = [L-4-(L-arginin-2-N-yl)aspartate](n-1) + L-4-(L-arginin-2-N-yl)aspartate</text>
        <dbReference type="Rhea" id="RHEA:12845"/>
        <dbReference type="Rhea" id="RHEA-COMP:13728"/>
        <dbReference type="Rhea" id="RHEA-COMP:13734"/>
        <dbReference type="ChEBI" id="CHEBI:15377"/>
        <dbReference type="ChEBI" id="CHEBI:137986"/>
        <dbReference type="ChEBI" id="CHEBI:137991"/>
        <dbReference type="EC" id="3.4.15.6"/>
    </reaction>
</comment>
<dbReference type="InterPro" id="IPR011811">
    <property type="entry name" value="Peptidase_S51_cyanophycinase"/>
</dbReference>
<dbReference type="GO" id="GO:0008236">
    <property type="term" value="F:serine-type peptidase activity"/>
    <property type="evidence" value="ECO:0007669"/>
    <property type="project" value="UniProtKB-KW"/>
</dbReference>
<dbReference type="InterPro" id="IPR029062">
    <property type="entry name" value="Class_I_gatase-like"/>
</dbReference>
<proteinExistence type="inferred from homology"/>
<evidence type="ECO:0000256" key="6">
    <source>
        <dbReference type="ARBA" id="ARBA00022670"/>
    </source>
</evidence>
<dbReference type="Pfam" id="PF03575">
    <property type="entry name" value="Peptidase_S51"/>
    <property type="match status" value="1"/>
</dbReference>